<keyword evidence="16" id="KW-0805">Transcription regulation</keyword>
<evidence type="ECO:0000256" key="14">
    <source>
        <dbReference type="ARBA" id="ARBA00022842"/>
    </source>
</evidence>
<dbReference type="EC" id="3.1.13.4" evidence="7"/>
<dbReference type="AlphaFoldDB" id="A0A2R6R531"/>
<comment type="catalytic activity">
    <reaction evidence="1">
        <text>Exonucleolytic cleavage of poly(A) to 5'-AMP.</text>
        <dbReference type="EC" id="3.1.13.4"/>
    </reaction>
</comment>
<keyword evidence="8" id="KW-0963">Cytoplasm</keyword>
<organism evidence="21 22">
    <name type="scientific">Actinidia chinensis var. chinensis</name>
    <name type="common">Chinese soft-hair kiwi</name>
    <dbReference type="NCBI Taxonomy" id="1590841"/>
    <lineage>
        <taxon>Eukaryota</taxon>
        <taxon>Viridiplantae</taxon>
        <taxon>Streptophyta</taxon>
        <taxon>Embryophyta</taxon>
        <taxon>Tracheophyta</taxon>
        <taxon>Spermatophyta</taxon>
        <taxon>Magnoliopsida</taxon>
        <taxon>eudicotyledons</taxon>
        <taxon>Gunneridae</taxon>
        <taxon>Pentapetalae</taxon>
        <taxon>asterids</taxon>
        <taxon>Ericales</taxon>
        <taxon>Actinidiaceae</taxon>
        <taxon>Actinidia</taxon>
    </lineage>
</organism>
<dbReference type="CDD" id="cd09097">
    <property type="entry name" value="Deadenylase_CCR4"/>
    <property type="match status" value="1"/>
</dbReference>
<proteinExistence type="inferred from homology"/>
<dbReference type="GO" id="GO:0004535">
    <property type="term" value="F:poly(A)-specific ribonuclease activity"/>
    <property type="evidence" value="ECO:0007669"/>
    <property type="project" value="UniProtKB-EC"/>
</dbReference>
<dbReference type="Proteomes" id="UP000241394">
    <property type="component" value="Chromosome LG9"/>
</dbReference>
<keyword evidence="11" id="KW-0677">Repeat</keyword>
<comment type="subcellular location">
    <subcellularLocation>
        <location evidence="4">Cytoplasm</location>
    </subcellularLocation>
    <subcellularLocation>
        <location evidence="3">Nucleus</location>
    </subcellularLocation>
</comment>
<keyword evidence="18" id="KW-0539">Nucleus</keyword>
<feature type="domain" description="Endonuclease/exonuclease/phosphatase" evidence="20">
    <location>
        <begin position="686"/>
        <end position="943"/>
    </location>
</feature>
<keyword evidence="13" id="KW-0269">Exonuclease</keyword>
<dbReference type="GO" id="GO:0005737">
    <property type="term" value="C:cytoplasm"/>
    <property type="evidence" value="ECO:0007669"/>
    <property type="project" value="UniProtKB-SubCell"/>
</dbReference>
<evidence type="ECO:0000256" key="8">
    <source>
        <dbReference type="ARBA" id="ARBA00022490"/>
    </source>
</evidence>
<protein>
    <recommendedName>
        <fullName evidence="7">poly(A)-specific ribonuclease</fullName>
        <ecNumber evidence="7">3.1.13.4</ecNumber>
    </recommendedName>
</protein>
<evidence type="ECO:0000313" key="21">
    <source>
        <dbReference type="EMBL" id="PSS21118.1"/>
    </source>
</evidence>
<evidence type="ECO:0000256" key="4">
    <source>
        <dbReference type="ARBA" id="ARBA00004496"/>
    </source>
</evidence>
<dbReference type="GO" id="GO:0005634">
    <property type="term" value="C:nucleus"/>
    <property type="evidence" value="ECO:0007669"/>
    <property type="project" value="UniProtKB-SubCell"/>
</dbReference>
<evidence type="ECO:0000256" key="7">
    <source>
        <dbReference type="ARBA" id="ARBA00012161"/>
    </source>
</evidence>
<dbReference type="EMBL" id="NKQK01000009">
    <property type="protein sequence ID" value="PSS21118.1"/>
    <property type="molecule type" value="Genomic_DNA"/>
</dbReference>
<evidence type="ECO:0000313" key="22">
    <source>
        <dbReference type="Proteomes" id="UP000241394"/>
    </source>
</evidence>
<comment type="cofactor">
    <cofactor evidence="2">
        <name>Mg(2+)</name>
        <dbReference type="ChEBI" id="CHEBI:18420"/>
    </cofactor>
</comment>
<dbReference type="STRING" id="1590841.A0A2R6R531"/>
<dbReference type="InterPro" id="IPR036691">
    <property type="entry name" value="Endo/exonu/phosph_ase_sf"/>
</dbReference>
<gene>
    <name evidence="21" type="ORF">CEY00_Acc10159</name>
</gene>
<evidence type="ECO:0000256" key="3">
    <source>
        <dbReference type="ARBA" id="ARBA00004123"/>
    </source>
</evidence>
<evidence type="ECO:0000256" key="16">
    <source>
        <dbReference type="ARBA" id="ARBA00023015"/>
    </source>
</evidence>
<sequence length="958" mass="106167">MLNVLRVHLPSEIPIVGCELTPYVLLRRPDKSVTTEDVPESAPLDGHFLIYKWYRIQSDKKVTICSVHPSEQATLQCLGCVKAKIPVAKSYHCSSKCFSDAWQHHRVLHERAASAINENGNEEEELFGRFNSTGSGVVNSTLPASQSSPSLSNGAAPVYLAAVTQRSGGETWFDVGHCKTYTPTADDIGHVLKFDCVLVDTETKLPVGHANTILTSRVIPAPSPSPRRLISVSGVDVLGHLDVEGRISSTGTFTVLSYNILSDVYSTSELYSYCPSWALSWPYRRQNLLREIVGYHADMYRIQSDKKVTICSVHPSEQATLQCLGCVKAKIPVAKSYHCSSKCFSDAWQHHRVLHERAASAVNENGNEEEELFGRFNSTGSGVVNPTLPALQSSPSLSNGAAPVYPAAVTQRNGGETWFDVGHCKTYTPTADDIGHVLKFECVLVDTETKLPVGHANTILTSRVIPAPSPSPRRLISVSGVDVLGHLDVEGRISSTGTFTVLSYNILSDVYSTSELYSYCPSWALSWPYRRQNLLREIVGYHADIVCLQEVQSDHFEEFLAPELDKHGYQALFKRKTAEVFSGNIRTIDGCATFFRRDRFAQVKKYEVEFNKAAQSLTDAMLPSAQKKTALSRLVKDNVALIVVLEAKFSNQGIDNPGKRQSDHFEEFLAPELDKHGYQALFKRKTAEVFSGNIRTIDGCATFFRRDRFAQVKKYEVEFNKAAQSLTDAMLPSAQKKTALSRLVKDNVALIVVLEAKFSNQGIDNPGKRQLVCVANTHVNVHQDLKDVKLWQVHTLLKGLEKIAVSTYIPMLVCGDFNSVPGSAPHALLAMGKVDPMHPELAVDPLGILRPVSKLMHHLPLVSAYSPFARMGVSLGLEEHRRRMDPTTNEPLFTNCTRDFIGTLDYIFYTADSLTVESLLELLDEDSLRKDTALPSPEWSSDHIALLAEFRCVPRTGR</sequence>
<dbReference type="InParanoid" id="A0A2R6R531"/>
<comment type="function">
    <text evidence="19">Acts as a catalytic component of the CCR4-NOT core complex, which in the nucleus seems to be a general transcription factor, and in the cytoplasm the major mRNA deadenylase involved in mRNA turnover.</text>
</comment>
<keyword evidence="14" id="KW-0460">Magnesium</keyword>
<dbReference type="PANTHER" id="PTHR12121:SF34">
    <property type="entry name" value="PROTEIN ANGEL"/>
    <property type="match status" value="1"/>
</dbReference>
<feature type="domain" description="Endonuclease/exonuclease/phosphatase" evidence="20">
    <location>
        <begin position="502"/>
        <end position="611"/>
    </location>
</feature>
<evidence type="ECO:0000256" key="5">
    <source>
        <dbReference type="ARBA" id="ARBA00010774"/>
    </source>
</evidence>
<dbReference type="OrthoDB" id="428734at2759"/>
<comment type="subunit">
    <text evidence="6">Component of the CCR4-NOT complex, at least composed of CRR4 and CAF1 proteins.</text>
</comment>
<keyword evidence="17" id="KW-0804">Transcription</keyword>
<evidence type="ECO:0000256" key="1">
    <source>
        <dbReference type="ARBA" id="ARBA00001663"/>
    </source>
</evidence>
<reference evidence="21 22" key="1">
    <citation type="submission" date="2017-07" db="EMBL/GenBank/DDBJ databases">
        <title>An improved, manually edited Actinidia chinensis var. chinensis (kiwifruit) genome highlights the challenges associated with draft genomes and gene prediction in plants.</title>
        <authorList>
            <person name="Pilkington S."/>
            <person name="Crowhurst R."/>
            <person name="Hilario E."/>
            <person name="Nardozza S."/>
            <person name="Fraser L."/>
            <person name="Peng Y."/>
            <person name="Gunaseelan K."/>
            <person name="Simpson R."/>
            <person name="Tahir J."/>
            <person name="Deroles S."/>
            <person name="Templeton K."/>
            <person name="Luo Z."/>
            <person name="Davy M."/>
            <person name="Cheng C."/>
            <person name="Mcneilage M."/>
            <person name="Scaglione D."/>
            <person name="Liu Y."/>
            <person name="Zhang Q."/>
            <person name="Datson P."/>
            <person name="De Silva N."/>
            <person name="Gardiner S."/>
            <person name="Bassett H."/>
            <person name="Chagne D."/>
            <person name="Mccallum J."/>
            <person name="Dzierzon H."/>
            <person name="Deng C."/>
            <person name="Wang Y.-Y."/>
            <person name="Barron N."/>
            <person name="Manako K."/>
            <person name="Bowen J."/>
            <person name="Foster T."/>
            <person name="Erridge Z."/>
            <person name="Tiffin H."/>
            <person name="Waite C."/>
            <person name="Davies K."/>
            <person name="Grierson E."/>
            <person name="Laing W."/>
            <person name="Kirk R."/>
            <person name="Chen X."/>
            <person name="Wood M."/>
            <person name="Montefiori M."/>
            <person name="Brummell D."/>
            <person name="Schwinn K."/>
            <person name="Catanach A."/>
            <person name="Fullerton C."/>
            <person name="Li D."/>
            <person name="Meiyalaghan S."/>
            <person name="Nieuwenhuizen N."/>
            <person name="Read N."/>
            <person name="Prakash R."/>
            <person name="Hunter D."/>
            <person name="Zhang H."/>
            <person name="Mckenzie M."/>
            <person name="Knabel M."/>
            <person name="Harris A."/>
            <person name="Allan A."/>
            <person name="Chen A."/>
            <person name="Janssen B."/>
            <person name="Plunkett B."/>
            <person name="Dwamena C."/>
            <person name="Voogd C."/>
            <person name="Leif D."/>
            <person name="Lafferty D."/>
            <person name="Souleyre E."/>
            <person name="Varkonyi-Gasic E."/>
            <person name="Gambi F."/>
            <person name="Hanley J."/>
            <person name="Yao J.-L."/>
            <person name="Cheung J."/>
            <person name="David K."/>
            <person name="Warren B."/>
            <person name="Marsh K."/>
            <person name="Snowden K."/>
            <person name="Lin-Wang K."/>
            <person name="Brian L."/>
            <person name="Martinez-Sanchez M."/>
            <person name="Wang M."/>
            <person name="Ileperuma N."/>
            <person name="Macnee N."/>
            <person name="Campin R."/>
            <person name="Mcatee P."/>
            <person name="Drummond R."/>
            <person name="Espley R."/>
            <person name="Ireland H."/>
            <person name="Wu R."/>
            <person name="Atkinson R."/>
            <person name="Karunairetnam S."/>
            <person name="Bulley S."/>
            <person name="Chunkath S."/>
            <person name="Hanley Z."/>
            <person name="Storey R."/>
            <person name="Thrimawithana A."/>
            <person name="Thomson S."/>
            <person name="David C."/>
            <person name="Testolin R."/>
        </authorList>
    </citation>
    <scope>NUCLEOTIDE SEQUENCE [LARGE SCALE GENOMIC DNA]</scope>
    <source>
        <strain evidence="22">cv. Red5</strain>
        <tissue evidence="21">Young leaf</tissue>
    </source>
</reference>
<dbReference type="OMA" id="WFEVGCS"/>
<dbReference type="FunFam" id="3.60.10.10:FF:000016">
    <property type="entry name" value="Carbon catabolite repressor protein 4 1"/>
    <property type="match status" value="2"/>
</dbReference>
<reference evidence="22" key="2">
    <citation type="journal article" date="2018" name="BMC Genomics">
        <title>A manually annotated Actinidia chinensis var. chinensis (kiwifruit) genome highlights the challenges associated with draft genomes and gene prediction in plants.</title>
        <authorList>
            <person name="Pilkington S.M."/>
            <person name="Crowhurst R."/>
            <person name="Hilario E."/>
            <person name="Nardozza S."/>
            <person name="Fraser L."/>
            <person name="Peng Y."/>
            <person name="Gunaseelan K."/>
            <person name="Simpson R."/>
            <person name="Tahir J."/>
            <person name="Deroles S.C."/>
            <person name="Templeton K."/>
            <person name="Luo Z."/>
            <person name="Davy M."/>
            <person name="Cheng C."/>
            <person name="McNeilage M."/>
            <person name="Scaglione D."/>
            <person name="Liu Y."/>
            <person name="Zhang Q."/>
            <person name="Datson P."/>
            <person name="De Silva N."/>
            <person name="Gardiner S.E."/>
            <person name="Bassett H."/>
            <person name="Chagne D."/>
            <person name="McCallum J."/>
            <person name="Dzierzon H."/>
            <person name="Deng C."/>
            <person name="Wang Y.Y."/>
            <person name="Barron L."/>
            <person name="Manako K."/>
            <person name="Bowen J."/>
            <person name="Foster T.M."/>
            <person name="Erridge Z.A."/>
            <person name="Tiffin H."/>
            <person name="Waite C.N."/>
            <person name="Davies K.M."/>
            <person name="Grierson E.P."/>
            <person name="Laing W.A."/>
            <person name="Kirk R."/>
            <person name="Chen X."/>
            <person name="Wood M."/>
            <person name="Montefiori M."/>
            <person name="Brummell D.A."/>
            <person name="Schwinn K.E."/>
            <person name="Catanach A."/>
            <person name="Fullerton C."/>
            <person name="Li D."/>
            <person name="Meiyalaghan S."/>
            <person name="Nieuwenhuizen N."/>
            <person name="Read N."/>
            <person name="Prakash R."/>
            <person name="Hunter D."/>
            <person name="Zhang H."/>
            <person name="McKenzie M."/>
            <person name="Knabel M."/>
            <person name="Harris A."/>
            <person name="Allan A.C."/>
            <person name="Gleave A."/>
            <person name="Chen A."/>
            <person name="Janssen B.J."/>
            <person name="Plunkett B."/>
            <person name="Ampomah-Dwamena C."/>
            <person name="Voogd C."/>
            <person name="Leif D."/>
            <person name="Lafferty D."/>
            <person name="Souleyre E.J.F."/>
            <person name="Varkonyi-Gasic E."/>
            <person name="Gambi F."/>
            <person name="Hanley J."/>
            <person name="Yao J.L."/>
            <person name="Cheung J."/>
            <person name="David K.M."/>
            <person name="Warren B."/>
            <person name="Marsh K."/>
            <person name="Snowden K.C."/>
            <person name="Lin-Wang K."/>
            <person name="Brian L."/>
            <person name="Martinez-Sanchez M."/>
            <person name="Wang M."/>
            <person name="Ileperuma N."/>
            <person name="Macnee N."/>
            <person name="Campin R."/>
            <person name="McAtee P."/>
            <person name="Drummond R.S.M."/>
            <person name="Espley R.V."/>
            <person name="Ireland H.S."/>
            <person name="Wu R."/>
            <person name="Atkinson R.G."/>
            <person name="Karunairetnam S."/>
            <person name="Bulley S."/>
            <person name="Chunkath S."/>
            <person name="Hanley Z."/>
            <person name="Storey R."/>
            <person name="Thrimawithana A.H."/>
            <person name="Thomson S."/>
            <person name="David C."/>
            <person name="Testolin R."/>
            <person name="Huang H."/>
            <person name="Hellens R.P."/>
            <person name="Schaffer R.J."/>
        </authorList>
    </citation>
    <scope>NUCLEOTIDE SEQUENCE [LARGE SCALE GENOMIC DNA]</scope>
    <source>
        <strain evidence="22">cv. Red5</strain>
    </source>
</reference>
<name>A0A2R6R531_ACTCC</name>
<evidence type="ECO:0000256" key="10">
    <source>
        <dbReference type="ARBA" id="ARBA00022723"/>
    </source>
</evidence>
<dbReference type="GO" id="GO:0046872">
    <property type="term" value="F:metal ion binding"/>
    <property type="evidence" value="ECO:0007669"/>
    <property type="project" value="UniProtKB-KW"/>
</dbReference>
<dbReference type="Gramene" id="PSS21118">
    <property type="protein sequence ID" value="PSS21118"/>
    <property type="gene ID" value="CEY00_Acc10159"/>
</dbReference>
<keyword evidence="12" id="KW-0378">Hydrolase</keyword>
<keyword evidence="15" id="KW-0694">RNA-binding</keyword>
<accession>A0A2R6R531</accession>
<dbReference type="GO" id="GO:0003723">
    <property type="term" value="F:RNA binding"/>
    <property type="evidence" value="ECO:0007669"/>
    <property type="project" value="UniProtKB-KW"/>
</dbReference>
<evidence type="ECO:0000256" key="19">
    <source>
        <dbReference type="ARBA" id="ARBA00054840"/>
    </source>
</evidence>
<evidence type="ECO:0000256" key="13">
    <source>
        <dbReference type="ARBA" id="ARBA00022839"/>
    </source>
</evidence>
<evidence type="ECO:0000256" key="15">
    <source>
        <dbReference type="ARBA" id="ARBA00022884"/>
    </source>
</evidence>
<comment type="caution">
    <text evidence="21">The sequence shown here is derived from an EMBL/GenBank/DDBJ whole genome shotgun (WGS) entry which is preliminary data.</text>
</comment>
<evidence type="ECO:0000256" key="17">
    <source>
        <dbReference type="ARBA" id="ARBA00023163"/>
    </source>
</evidence>
<keyword evidence="22" id="KW-1185">Reference proteome</keyword>
<comment type="similarity">
    <text evidence="5">Belongs to the CCR4/nocturin family.</text>
</comment>
<keyword evidence="9" id="KW-0540">Nuclease</keyword>
<evidence type="ECO:0000256" key="18">
    <source>
        <dbReference type="ARBA" id="ARBA00023242"/>
    </source>
</evidence>
<evidence type="ECO:0000256" key="9">
    <source>
        <dbReference type="ARBA" id="ARBA00022722"/>
    </source>
</evidence>
<evidence type="ECO:0000256" key="11">
    <source>
        <dbReference type="ARBA" id="ARBA00022737"/>
    </source>
</evidence>
<evidence type="ECO:0000256" key="6">
    <source>
        <dbReference type="ARBA" id="ARBA00011757"/>
    </source>
</evidence>
<keyword evidence="10" id="KW-0479">Metal-binding</keyword>
<evidence type="ECO:0000259" key="20">
    <source>
        <dbReference type="Pfam" id="PF03372"/>
    </source>
</evidence>
<dbReference type="Pfam" id="PF03372">
    <property type="entry name" value="Exo_endo_phos"/>
    <property type="match status" value="2"/>
</dbReference>
<dbReference type="InterPro" id="IPR005135">
    <property type="entry name" value="Endo/exonuclease/phosphatase"/>
</dbReference>
<evidence type="ECO:0000256" key="2">
    <source>
        <dbReference type="ARBA" id="ARBA00001946"/>
    </source>
</evidence>
<evidence type="ECO:0000256" key="12">
    <source>
        <dbReference type="ARBA" id="ARBA00022801"/>
    </source>
</evidence>
<dbReference type="Gene3D" id="3.60.10.10">
    <property type="entry name" value="Endonuclease/exonuclease/phosphatase"/>
    <property type="match status" value="3"/>
</dbReference>
<dbReference type="InterPro" id="IPR050410">
    <property type="entry name" value="CCR4/nocturin_mRNA_transcr"/>
</dbReference>
<dbReference type="SUPFAM" id="SSF56219">
    <property type="entry name" value="DNase I-like"/>
    <property type="match status" value="2"/>
</dbReference>
<dbReference type="PANTHER" id="PTHR12121">
    <property type="entry name" value="CARBON CATABOLITE REPRESSOR PROTEIN 4"/>
    <property type="match status" value="1"/>
</dbReference>